<keyword evidence="10" id="KW-1185">Reference proteome</keyword>
<proteinExistence type="inferred from homology"/>
<feature type="compositionally biased region" description="Polar residues" evidence="7">
    <location>
        <begin position="36"/>
        <end position="47"/>
    </location>
</feature>
<dbReference type="Pfam" id="PF02229">
    <property type="entry name" value="PC4"/>
    <property type="match status" value="1"/>
</dbReference>
<keyword evidence="3" id="KW-0805">Transcription regulation</keyword>
<keyword evidence="5" id="KW-0804">Transcription</keyword>
<reference evidence="9" key="1">
    <citation type="submission" date="2020-12" db="EMBL/GenBank/DDBJ databases">
        <title>Metabolic potential, ecology and presence of endohyphal bacteria is reflected in genomic diversity of Mucoromycotina.</title>
        <authorList>
            <person name="Muszewska A."/>
            <person name="Okrasinska A."/>
            <person name="Steczkiewicz K."/>
            <person name="Drgas O."/>
            <person name="Orlowska M."/>
            <person name="Perlinska-Lenart U."/>
            <person name="Aleksandrzak-Piekarczyk T."/>
            <person name="Szatraj K."/>
            <person name="Zielenkiewicz U."/>
            <person name="Pilsyk S."/>
            <person name="Malc E."/>
            <person name="Mieczkowski P."/>
            <person name="Kruszewska J.S."/>
            <person name="Biernat P."/>
            <person name="Pawlowska J."/>
        </authorList>
    </citation>
    <scope>NUCLEOTIDE SEQUENCE</scope>
    <source>
        <strain evidence="9">WA0000067209</strain>
    </source>
</reference>
<protein>
    <recommendedName>
        <fullName evidence="8">Transcriptional coactivator p15 (PC4) C-terminal domain-containing protein</fullName>
    </recommendedName>
</protein>
<comment type="subcellular location">
    <subcellularLocation>
        <location evidence="1">Nucleus</location>
    </subcellularLocation>
</comment>
<dbReference type="GO" id="GO:0003713">
    <property type="term" value="F:transcription coactivator activity"/>
    <property type="evidence" value="ECO:0007669"/>
    <property type="project" value="InterPro"/>
</dbReference>
<evidence type="ECO:0000313" key="9">
    <source>
        <dbReference type="EMBL" id="KAG2176505.1"/>
    </source>
</evidence>
<comment type="caution">
    <text evidence="9">The sequence shown here is derived from an EMBL/GenBank/DDBJ whole genome shotgun (WGS) entry which is preliminary data.</text>
</comment>
<dbReference type="Proteomes" id="UP000654370">
    <property type="component" value="Unassembled WGS sequence"/>
</dbReference>
<evidence type="ECO:0000256" key="7">
    <source>
        <dbReference type="SAM" id="MobiDB-lite"/>
    </source>
</evidence>
<dbReference type="Gene3D" id="2.30.31.10">
    <property type="entry name" value="Transcriptional Coactivator Pc4, Chain A"/>
    <property type="match status" value="1"/>
</dbReference>
<feature type="compositionally biased region" description="Basic and acidic residues" evidence="7">
    <location>
        <begin position="65"/>
        <end position="75"/>
    </location>
</feature>
<organism evidence="9 10">
    <name type="scientific">Mortierella isabellina</name>
    <name type="common">Filamentous fungus</name>
    <name type="synonym">Umbelopsis isabellina</name>
    <dbReference type="NCBI Taxonomy" id="91625"/>
    <lineage>
        <taxon>Eukaryota</taxon>
        <taxon>Fungi</taxon>
        <taxon>Fungi incertae sedis</taxon>
        <taxon>Mucoromycota</taxon>
        <taxon>Mucoromycotina</taxon>
        <taxon>Umbelopsidomycetes</taxon>
        <taxon>Umbelopsidales</taxon>
        <taxon>Umbelopsidaceae</taxon>
        <taxon>Umbelopsis</taxon>
    </lineage>
</organism>
<dbReference type="InterPro" id="IPR009044">
    <property type="entry name" value="ssDNA-bd_transcriptional_reg"/>
</dbReference>
<evidence type="ECO:0000256" key="1">
    <source>
        <dbReference type="ARBA" id="ARBA00004123"/>
    </source>
</evidence>
<dbReference type="SUPFAM" id="SSF54447">
    <property type="entry name" value="ssDNA-binding transcriptional regulator domain"/>
    <property type="match status" value="1"/>
</dbReference>
<evidence type="ECO:0000256" key="4">
    <source>
        <dbReference type="ARBA" id="ARBA00023125"/>
    </source>
</evidence>
<evidence type="ECO:0000313" key="10">
    <source>
        <dbReference type="Proteomes" id="UP000654370"/>
    </source>
</evidence>
<dbReference type="PANTHER" id="PTHR13215">
    <property type="entry name" value="RNA POLYMERASE II TRANSCRIPTIONAL COACTIVATOR"/>
    <property type="match status" value="1"/>
</dbReference>
<feature type="domain" description="Transcriptional coactivator p15 (PC4) C-terminal" evidence="8">
    <location>
        <begin position="102"/>
        <end position="152"/>
    </location>
</feature>
<dbReference type="GO" id="GO:0005634">
    <property type="term" value="C:nucleus"/>
    <property type="evidence" value="ECO:0007669"/>
    <property type="project" value="UniProtKB-SubCell"/>
</dbReference>
<gene>
    <name evidence="9" type="ORF">INT43_005745</name>
</gene>
<name>A0A8H7PMP6_MORIS</name>
<feature type="region of interest" description="Disordered" evidence="7">
    <location>
        <begin position="36"/>
        <end position="95"/>
    </location>
</feature>
<dbReference type="InterPro" id="IPR045125">
    <property type="entry name" value="Sub1/Tcp4-like"/>
</dbReference>
<keyword evidence="4" id="KW-0238">DNA-binding</keyword>
<evidence type="ECO:0000259" key="8">
    <source>
        <dbReference type="Pfam" id="PF02229"/>
    </source>
</evidence>
<sequence>MGKVAWLRAKNSPATAQSAFNFVTYRRVSSRISPSFISDMADSSESDTAYDPKNDSASEEEDVEDVKVAEKEVKKSNKKRKLTDETPESEKTLKDEKGNTYWELSGKRRITITKFSSGEKAIDIREWYKKDGESRPGKGICLPKSQWEKIVDLLPELNEALRK</sequence>
<dbReference type="OrthoDB" id="2505440at2759"/>
<evidence type="ECO:0000256" key="2">
    <source>
        <dbReference type="ARBA" id="ARBA00009001"/>
    </source>
</evidence>
<evidence type="ECO:0000256" key="5">
    <source>
        <dbReference type="ARBA" id="ARBA00023163"/>
    </source>
</evidence>
<keyword evidence="6" id="KW-0539">Nucleus</keyword>
<dbReference type="EMBL" id="JAEPQZ010000010">
    <property type="protein sequence ID" value="KAG2176505.1"/>
    <property type="molecule type" value="Genomic_DNA"/>
</dbReference>
<comment type="similarity">
    <text evidence="2">Belongs to the transcriptional coactivator PC4 family.</text>
</comment>
<accession>A0A8H7PMP6</accession>
<evidence type="ECO:0000256" key="3">
    <source>
        <dbReference type="ARBA" id="ARBA00023015"/>
    </source>
</evidence>
<evidence type="ECO:0000256" key="6">
    <source>
        <dbReference type="ARBA" id="ARBA00023242"/>
    </source>
</evidence>
<dbReference type="GO" id="GO:0060261">
    <property type="term" value="P:positive regulation of transcription initiation by RNA polymerase II"/>
    <property type="evidence" value="ECO:0007669"/>
    <property type="project" value="InterPro"/>
</dbReference>
<feature type="compositionally biased region" description="Basic and acidic residues" evidence="7">
    <location>
        <begin position="82"/>
        <end position="95"/>
    </location>
</feature>
<dbReference type="AlphaFoldDB" id="A0A8H7PMP6"/>
<dbReference type="GO" id="GO:0003677">
    <property type="term" value="F:DNA binding"/>
    <property type="evidence" value="ECO:0007669"/>
    <property type="project" value="UniProtKB-KW"/>
</dbReference>
<dbReference type="InterPro" id="IPR003173">
    <property type="entry name" value="PC4_C"/>
</dbReference>